<evidence type="ECO:0000256" key="1">
    <source>
        <dbReference type="ARBA" id="ARBA00004173"/>
    </source>
</evidence>
<dbReference type="SMART" id="SM00916">
    <property type="entry name" value="L51_S25_CI-B8"/>
    <property type="match status" value="1"/>
</dbReference>
<evidence type="ECO:0000256" key="6">
    <source>
        <dbReference type="ARBA" id="ARBA00035188"/>
    </source>
</evidence>
<comment type="subcellular location">
    <subcellularLocation>
        <location evidence="1">Mitochondrion</location>
    </subcellularLocation>
</comment>
<dbReference type="KEGG" id="cput:CONPUDRAFT_133820"/>
<dbReference type="PANTHER" id="PTHR21396:SF2">
    <property type="entry name" value="LARGE RIBOSOMAL SUBUNIT PROTEIN ML43"/>
    <property type="match status" value="1"/>
</dbReference>
<dbReference type="InterPro" id="IPR039927">
    <property type="entry name" value="Ribosomal_mL43"/>
</dbReference>
<dbReference type="EMBL" id="JH711573">
    <property type="protein sequence ID" value="EIW86378.1"/>
    <property type="molecule type" value="Genomic_DNA"/>
</dbReference>
<dbReference type="OMA" id="WPSSANT"/>
<dbReference type="Gene3D" id="3.40.30.10">
    <property type="entry name" value="Glutaredoxin"/>
    <property type="match status" value="1"/>
</dbReference>
<dbReference type="GO" id="GO:0003735">
    <property type="term" value="F:structural constituent of ribosome"/>
    <property type="evidence" value="ECO:0007669"/>
    <property type="project" value="InterPro"/>
</dbReference>
<dbReference type="GeneID" id="19200533"/>
<dbReference type="GO" id="GO:0005762">
    <property type="term" value="C:mitochondrial large ribosomal subunit"/>
    <property type="evidence" value="ECO:0007669"/>
    <property type="project" value="TreeGrafter"/>
</dbReference>
<comment type="similarity">
    <text evidence="2">Belongs to the mitochondrion-specific ribosomal protein mL43 family.</text>
</comment>
<evidence type="ECO:0000256" key="5">
    <source>
        <dbReference type="ARBA" id="ARBA00023274"/>
    </source>
</evidence>
<keyword evidence="5" id="KW-0687">Ribonucleoprotein</keyword>
<protein>
    <recommendedName>
        <fullName evidence="6">Large ribosomal subunit protein mL43</fullName>
    </recommendedName>
</protein>
<dbReference type="GO" id="GO:0032543">
    <property type="term" value="P:mitochondrial translation"/>
    <property type="evidence" value="ECO:0007669"/>
    <property type="project" value="InterPro"/>
</dbReference>
<dbReference type="InterPro" id="IPR007741">
    <property type="entry name" value="Ribosomal_mL43/mS25/NADH_DH"/>
</dbReference>
<name>A0A5M3N4Z9_CONPW</name>
<dbReference type="AlphaFoldDB" id="A0A5M3N4Z9"/>
<reference evidence="9" key="1">
    <citation type="journal article" date="2012" name="Science">
        <title>The Paleozoic origin of enzymatic lignin decomposition reconstructed from 31 fungal genomes.</title>
        <authorList>
            <person name="Floudas D."/>
            <person name="Binder M."/>
            <person name="Riley R."/>
            <person name="Barry K."/>
            <person name="Blanchette R.A."/>
            <person name="Henrissat B."/>
            <person name="Martinez A.T."/>
            <person name="Otillar R."/>
            <person name="Spatafora J.W."/>
            <person name="Yadav J.S."/>
            <person name="Aerts A."/>
            <person name="Benoit I."/>
            <person name="Boyd A."/>
            <person name="Carlson A."/>
            <person name="Copeland A."/>
            <person name="Coutinho P.M."/>
            <person name="de Vries R.P."/>
            <person name="Ferreira P."/>
            <person name="Findley K."/>
            <person name="Foster B."/>
            <person name="Gaskell J."/>
            <person name="Glotzer D."/>
            <person name="Gorecki P."/>
            <person name="Heitman J."/>
            <person name="Hesse C."/>
            <person name="Hori C."/>
            <person name="Igarashi K."/>
            <person name="Jurgens J.A."/>
            <person name="Kallen N."/>
            <person name="Kersten P."/>
            <person name="Kohler A."/>
            <person name="Kuees U."/>
            <person name="Kumar T.K.A."/>
            <person name="Kuo A."/>
            <person name="LaButti K."/>
            <person name="Larrondo L.F."/>
            <person name="Lindquist E."/>
            <person name="Ling A."/>
            <person name="Lombard V."/>
            <person name="Lucas S."/>
            <person name="Lundell T."/>
            <person name="Martin R."/>
            <person name="McLaughlin D.J."/>
            <person name="Morgenstern I."/>
            <person name="Morin E."/>
            <person name="Murat C."/>
            <person name="Nagy L.G."/>
            <person name="Nolan M."/>
            <person name="Ohm R.A."/>
            <person name="Patyshakuliyeva A."/>
            <person name="Rokas A."/>
            <person name="Ruiz-Duenas F.J."/>
            <person name="Sabat G."/>
            <person name="Salamov A."/>
            <person name="Samejima M."/>
            <person name="Schmutz J."/>
            <person name="Slot J.C."/>
            <person name="St John F."/>
            <person name="Stenlid J."/>
            <person name="Sun H."/>
            <person name="Sun S."/>
            <person name="Syed K."/>
            <person name="Tsang A."/>
            <person name="Wiebenga A."/>
            <person name="Young D."/>
            <person name="Pisabarro A."/>
            <person name="Eastwood D.C."/>
            <person name="Martin F."/>
            <person name="Cullen D."/>
            <person name="Grigoriev I.V."/>
            <person name="Hibbett D.S."/>
        </authorList>
    </citation>
    <scope>NUCLEOTIDE SEQUENCE [LARGE SCALE GENOMIC DNA]</scope>
    <source>
        <strain evidence="9">RWD-64-598 SS2</strain>
    </source>
</reference>
<feature type="domain" description="Ribosomal protein/NADH dehydrogenase" evidence="7">
    <location>
        <begin position="40"/>
        <end position="113"/>
    </location>
</feature>
<evidence type="ECO:0000259" key="7">
    <source>
        <dbReference type="SMART" id="SM00916"/>
    </source>
</evidence>
<dbReference type="PANTHER" id="PTHR21396">
    <property type="entry name" value="39S RIBOSOMAL PROTEIN L43"/>
    <property type="match status" value="1"/>
</dbReference>
<organism evidence="8 9">
    <name type="scientific">Coniophora puteana (strain RWD-64-598)</name>
    <name type="common">Brown rot fungus</name>
    <dbReference type="NCBI Taxonomy" id="741705"/>
    <lineage>
        <taxon>Eukaryota</taxon>
        <taxon>Fungi</taxon>
        <taxon>Dikarya</taxon>
        <taxon>Basidiomycota</taxon>
        <taxon>Agaricomycotina</taxon>
        <taxon>Agaricomycetes</taxon>
        <taxon>Agaricomycetidae</taxon>
        <taxon>Boletales</taxon>
        <taxon>Coniophorineae</taxon>
        <taxon>Coniophoraceae</taxon>
        <taxon>Coniophora</taxon>
    </lineage>
</organism>
<dbReference type="RefSeq" id="XP_007763211.1">
    <property type="nucleotide sequence ID" value="XM_007765021.1"/>
</dbReference>
<evidence type="ECO:0000256" key="4">
    <source>
        <dbReference type="ARBA" id="ARBA00023128"/>
    </source>
</evidence>
<dbReference type="OrthoDB" id="88at2759"/>
<gene>
    <name evidence="8" type="ORF">CONPUDRAFT_133820</name>
</gene>
<accession>A0A5M3N4Z9</accession>
<evidence type="ECO:0000256" key="3">
    <source>
        <dbReference type="ARBA" id="ARBA00022980"/>
    </source>
</evidence>
<proteinExistence type="inferred from homology"/>
<evidence type="ECO:0000313" key="9">
    <source>
        <dbReference type="Proteomes" id="UP000053558"/>
    </source>
</evidence>
<dbReference type="Pfam" id="PF05047">
    <property type="entry name" value="L51_S25_CI-B8"/>
    <property type="match status" value="1"/>
</dbReference>
<evidence type="ECO:0000256" key="2">
    <source>
        <dbReference type="ARBA" id="ARBA00006073"/>
    </source>
</evidence>
<dbReference type="InterPro" id="IPR036249">
    <property type="entry name" value="Thioredoxin-like_sf"/>
</dbReference>
<dbReference type="SUPFAM" id="SSF52833">
    <property type="entry name" value="Thioredoxin-like"/>
    <property type="match status" value="1"/>
</dbReference>
<sequence length="148" mass="16484">MASAVSSTKHLLRASLRSTPANGYTSYVPQCRKIVLSFCQRFPSSTNTRTFLLNDLERIAKKNPHVEFVVKQRNGQEPVAQGFYVSGRDKVIPLNGFEPNGIEKKINLLLDSSGAKITHLKRGRVVESSQESARGIWSGMHVDKPFVI</sequence>
<keyword evidence="3 8" id="KW-0689">Ribosomal protein</keyword>
<comment type="caution">
    <text evidence="8">The sequence shown here is derived from an EMBL/GenBank/DDBJ whole genome shotgun (WGS) entry which is preliminary data.</text>
</comment>
<keyword evidence="4" id="KW-0496">Mitochondrion</keyword>
<evidence type="ECO:0000313" key="8">
    <source>
        <dbReference type="EMBL" id="EIW86378.1"/>
    </source>
</evidence>
<dbReference type="Proteomes" id="UP000053558">
    <property type="component" value="Unassembled WGS sequence"/>
</dbReference>
<keyword evidence="9" id="KW-1185">Reference proteome</keyword>